<dbReference type="AlphaFoldDB" id="A6YGB5"/>
<feature type="transmembrane region" description="Helical" evidence="2">
    <location>
        <begin position="40"/>
        <end position="59"/>
    </location>
</feature>
<keyword evidence="2" id="KW-1133">Transmembrane helix</keyword>
<sequence>MKIETKCFYIIQHIFLFLENTILPSKTFNGSNIISKRFPITLFAILSGFIIGNVFGTFLTKLREFICWDVLILGFILIFCEFINFLIYTKIFNLKAYFLTRFSIKLLNSFKIGLLFGFFVDAFKVGS</sequence>
<keyword evidence="3" id="KW-0934">Plastid</keyword>
<feature type="transmembrane region" description="Helical" evidence="2">
    <location>
        <begin position="65"/>
        <end position="87"/>
    </location>
</feature>
<dbReference type="EMBL" id="EF506945">
    <property type="protein sequence ID" value="ABO69329.1"/>
    <property type="molecule type" value="Genomic_DNA"/>
</dbReference>
<reference evidence="3" key="2">
    <citation type="submission" date="2007-03" db="EMBL/GenBank/DDBJ databases">
        <authorList>
            <consortium name="NIH - Zebrafish Gene Collection (ZGC) project"/>
        </authorList>
    </citation>
    <scope>NUCLEOTIDE SEQUENCE</scope>
</reference>
<geneLocation type="chloroplast" evidence="3"/>
<protein>
    <submittedName>
        <fullName evidence="3">Hypothetical chloroplast RF20</fullName>
    </submittedName>
</protein>
<dbReference type="InterPro" id="IPR007572">
    <property type="entry name" value="Uncharacterised_Ycf20"/>
</dbReference>
<accession>A6YGB5</accession>
<dbReference type="PANTHER" id="PTHR33787">
    <property type="match status" value="1"/>
</dbReference>
<feature type="transmembrane region" description="Helical" evidence="2">
    <location>
        <begin position="99"/>
        <end position="120"/>
    </location>
</feature>
<comment type="similarity">
    <text evidence="1">Belongs to the ycf20 family.</text>
</comment>
<dbReference type="GeneID" id="5383827"/>
<dbReference type="RefSeq" id="YP_001382192.1">
    <property type="nucleotide sequence ID" value="NC_009681.1"/>
</dbReference>
<evidence type="ECO:0000313" key="3">
    <source>
        <dbReference type="EMBL" id="ABO69329.1"/>
    </source>
</evidence>
<evidence type="ECO:0000256" key="2">
    <source>
        <dbReference type="SAM" id="Phobius"/>
    </source>
</evidence>
<name>A6YGB5_PLETE</name>
<evidence type="ECO:0000256" key="1">
    <source>
        <dbReference type="ARBA" id="ARBA00009846"/>
    </source>
</evidence>
<keyword evidence="3" id="KW-0150">Chloroplast</keyword>
<dbReference type="PANTHER" id="PTHR33787:SF4">
    <property type="entry name" value="YCF20-LIKE PROTEIN"/>
    <property type="match status" value="1"/>
</dbReference>
<organism evidence="3">
    <name type="scientific">Pleurastrum terricola</name>
    <name type="common">Filamentous green alga</name>
    <name type="synonym">Leptosira terrestris</name>
    <dbReference type="NCBI Taxonomy" id="34116"/>
    <lineage>
        <taxon>Eukaryota</taxon>
        <taxon>Viridiplantae</taxon>
        <taxon>Chlorophyta</taxon>
        <taxon>core chlorophytes</taxon>
        <taxon>Chlorophyceae</taxon>
        <taxon>CS clade</taxon>
        <taxon>Chlamydomonadales</taxon>
        <taxon>Pleurastraceae</taxon>
        <taxon>Pleurastrum</taxon>
    </lineage>
</organism>
<keyword evidence="2" id="KW-0472">Membrane</keyword>
<gene>
    <name evidence="3" type="primary">ycf20</name>
</gene>
<dbReference type="Pfam" id="PF04483">
    <property type="entry name" value="DUF565"/>
    <property type="match status" value="1"/>
</dbReference>
<reference evidence="3" key="1">
    <citation type="journal article" date="2007" name="BMC Genomics">
        <title>The chloroplast genome sequence of the green alga Leptosira terrestris: multiple losses of the inverted repeat and extensive genome rearrangements within the Trebouxiophyceae.</title>
        <authorList>
            <person name="de Cambiaire J.C."/>
            <person name="Otis C."/>
            <person name="Turmel M."/>
            <person name="Lemieux C."/>
        </authorList>
    </citation>
    <scope>NUCLEOTIDE SEQUENCE [LARGE SCALE GENOMIC DNA]</scope>
</reference>
<keyword evidence="2" id="KW-0812">Transmembrane</keyword>
<proteinExistence type="inferred from homology"/>